<gene>
    <name evidence="2" type="ORF">FYJ80_05525</name>
</gene>
<feature type="transmembrane region" description="Helical" evidence="1">
    <location>
        <begin position="47"/>
        <end position="68"/>
    </location>
</feature>
<dbReference type="Proteomes" id="UP000460549">
    <property type="component" value="Unassembled WGS sequence"/>
</dbReference>
<name>A0A7X2PCB5_9SPIO</name>
<feature type="transmembrane region" description="Helical" evidence="1">
    <location>
        <begin position="112"/>
        <end position="132"/>
    </location>
</feature>
<evidence type="ECO:0000313" key="2">
    <source>
        <dbReference type="EMBL" id="MSU06238.1"/>
    </source>
</evidence>
<reference evidence="2 3" key="1">
    <citation type="submission" date="2019-08" db="EMBL/GenBank/DDBJ databases">
        <title>In-depth cultivation of the pig gut microbiome towards novel bacterial diversity and tailored functional studies.</title>
        <authorList>
            <person name="Wylensek D."/>
            <person name="Hitch T.C.A."/>
            <person name="Clavel T."/>
        </authorList>
    </citation>
    <scope>NUCLEOTIDE SEQUENCE [LARGE SCALE GENOMIC DNA]</scope>
    <source>
        <strain evidence="2 3">NM-380-WT-3C1</strain>
    </source>
</reference>
<keyword evidence="3" id="KW-1185">Reference proteome</keyword>
<keyword evidence="1" id="KW-0472">Membrane</keyword>
<proteinExistence type="predicted"/>
<feature type="transmembrane region" description="Helical" evidence="1">
    <location>
        <begin position="12"/>
        <end position="35"/>
    </location>
</feature>
<feature type="transmembrane region" description="Helical" evidence="1">
    <location>
        <begin position="198"/>
        <end position="217"/>
    </location>
</feature>
<feature type="transmembrane region" description="Helical" evidence="1">
    <location>
        <begin position="176"/>
        <end position="192"/>
    </location>
</feature>
<keyword evidence="1" id="KW-1133">Transmembrane helix</keyword>
<sequence length="222" mass="25159">MGYALYNAGDYLFIYLEILPKLVLVLSALVPSIVLRVRHQSEAVEGSLIPLFLLFITLETFTILPAFYDYYGIYIVSYYLSSTLTRGFMLSAAMSLLFGSILNLQSDSISRINIYVFISIVASFIVSFIIPVDELNPNKNYHNIFFTITLLILILLANATYLLAFLKTRELYKIKRFLTCFFLSIGQFLILLSNNYAITNIFGMIFCITGAIMLCIVSPDGY</sequence>
<evidence type="ECO:0000256" key="1">
    <source>
        <dbReference type="SAM" id="Phobius"/>
    </source>
</evidence>
<feature type="transmembrane region" description="Helical" evidence="1">
    <location>
        <begin position="144"/>
        <end position="164"/>
    </location>
</feature>
<feature type="transmembrane region" description="Helical" evidence="1">
    <location>
        <begin position="88"/>
        <end position="105"/>
    </location>
</feature>
<protein>
    <submittedName>
        <fullName evidence="2">Uncharacterized protein</fullName>
    </submittedName>
</protein>
<dbReference type="EMBL" id="VUNN01000008">
    <property type="protein sequence ID" value="MSU06238.1"/>
    <property type="molecule type" value="Genomic_DNA"/>
</dbReference>
<organism evidence="2 3">
    <name type="scientific">Bullifex porci</name>
    <dbReference type="NCBI Taxonomy" id="2606638"/>
    <lineage>
        <taxon>Bacteria</taxon>
        <taxon>Pseudomonadati</taxon>
        <taxon>Spirochaetota</taxon>
        <taxon>Spirochaetia</taxon>
        <taxon>Spirochaetales</taxon>
        <taxon>Spirochaetaceae</taxon>
        <taxon>Bullifex</taxon>
    </lineage>
</organism>
<dbReference type="AlphaFoldDB" id="A0A7X2PCB5"/>
<dbReference type="RefSeq" id="WP_154425208.1">
    <property type="nucleotide sequence ID" value="NZ_VUNN01000008.1"/>
</dbReference>
<evidence type="ECO:0000313" key="3">
    <source>
        <dbReference type="Proteomes" id="UP000460549"/>
    </source>
</evidence>
<keyword evidence="1" id="KW-0812">Transmembrane</keyword>
<comment type="caution">
    <text evidence="2">The sequence shown here is derived from an EMBL/GenBank/DDBJ whole genome shotgun (WGS) entry which is preliminary data.</text>
</comment>
<accession>A0A7X2PCB5</accession>